<feature type="compositionally biased region" description="Acidic residues" evidence="7">
    <location>
        <begin position="346"/>
        <end position="365"/>
    </location>
</feature>
<keyword evidence="10" id="KW-1185">Reference proteome</keyword>
<feature type="region of interest" description="Disordered" evidence="7">
    <location>
        <begin position="343"/>
        <end position="496"/>
    </location>
</feature>
<dbReference type="PANTHER" id="PTHR21212:SF0">
    <property type="entry name" value="SEIPIN"/>
    <property type="match status" value="1"/>
</dbReference>
<dbReference type="PANTHER" id="PTHR21212">
    <property type="entry name" value="BERNARDINELLI-SEIP CONGENITAL LIPODYSTROPHY 2 HOMOLOG BSCL2 PROTEIN"/>
    <property type="match status" value="1"/>
</dbReference>
<gene>
    <name evidence="9" type="ORF">VTJ49DRAFT_1588</name>
</gene>
<keyword evidence="3" id="KW-0256">Endoplasmic reticulum</keyword>
<dbReference type="InterPro" id="IPR009617">
    <property type="entry name" value="Seipin"/>
</dbReference>
<keyword evidence="6 8" id="KW-0472">Membrane</keyword>
<evidence type="ECO:0000256" key="1">
    <source>
        <dbReference type="ARBA" id="ARBA00004477"/>
    </source>
</evidence>
<evidence type="ECO:0000256" key="7">
    <source>
        <dbReference type="SAM" id="MobiDB-lite"/>
    </source>
</evidence>
<name>A0ABR3VE27_HUMIN</name>
<dbReference type="Pfam" id="PF06775">
    <property type="entry name" value="Seipin"/>
    <property type="match status" value="1"/>
</dbReference>
<feature type="transmembrane region" description="Helical" evidence="8">
    <location>
        <begin position="44"/>
        <end position="69"/>
    </location>
</feature>
<feature type="compositionally biased region" description="Polar residues" evidence="7">
    <location>
        <begin position="485"/>
        <end position="496"/>
    </location>
</feature>
<evidence type="ECO:0000256" key="5">
    <source>
        <dbReference type="ARBA" id="ARBA00023098"/>
    </source>
</evidence>
<reference evidence="9 10" key="1">
    <citation type="journal article" date="2024" name="Commun. Biol.">
        <title>Comparative genomic analysis of thermophilic fungi reveals convergent evolutionary adaptations and gene losses.</title>
        <authorList>
            <person name="Steindorff A.S."/>
            <person name="Aguilar-Pontes M.V."/>
            <person name="Robinson A.J."/>
            <person name="Andreopoulos B."/>
            <person name="LaButti K."/>
            <person name="Kuo A."/>
            <person name="Mondo S."/>
            <person name="Riley R."/>
            <person name="Otillar R."/>
            <person name="Haridas S."/>
            <person name="Lipzen A."/>
            <person name="Grimwood J."/>
            <person name="Schmutz J."/>
            <person name="Clum A."/>
            <person name="Reid I.D."/>
            <person name="Moisan M.C."/>
            <person name="Butler G."/>
            <person name="Nguyen T.T.M."/>
            <person name="Dewar K."/>
            <person name="Conant G."/>
            <person name="Drula E."/>
            <person name="Henrissat B."/>
            <person name="Hansel C."/>
            <person name="Singer S."/>
            <person name="Hutchinson M.I."/>
            <person name="de Vries R.P."/>
            <person name="Natvig D.O."/>
            <person name="Powell A.J."/>
            <person name="Tsang A."/>
            <person name="Grigoriev I.V."/>
        </authorList>
    </citation>
    <scope>NUCLEOTIDE SEQUENCE [LARGE SCALE GENOMIC DNA]</scope>
    <source>
        <strain evidence="9 10">CBS 620.91</strain>
    </source>
</reference>
<proteinExistence type="predicted"/>
<dbReference type="Proteomes" id="UP001583172">
    <property type="component" value="Unassembled WGS sequence"/>
</dbReference>
<feature type="compositionally biased region" description="Basic and acidic residues" evidence="7">
    <location>
        <begin position="417"/>
        <end position="427"/>
    </location>
</feature>
<keyword evidence="5" id="KW-0443">Lipid metabolism</keyword>
<evidence type="ECO:0000256" key="8">
    <source>
        <dbReference type="SAM" id="Phobius"/>
    </source>
</evidence>
<accession>A0ABR3VE27</accession>
<evidence type="ECO:0000256" key="2">
    <source>
        <dbReference type="ARBA" id="ARBA00022692"/>
    </source>
</evidence>
<evidence type="ECO:0000256" key="4">
    <source>
        <dbReference type="ARBA" id="ARBA00022989"/>
    </source>
</evidence>
<dbReference type="CDD" id="cd23995">
    <property type="entry name" value="Seipin_BSCL2_like"/>
    <property type="match status" value="1"/>
</dbReference>
<evidence type="ECO:0008006" key="11">
    <source>
        <dbReference type="Google" id="ProtNLM"/>
    </source>
</evidence>
<evidence type="ECO:0000313" key="10">
    <source>
        <dbReference type="Proteomes" id="UP001583172"/>
    </source>
</evidence>
<feature type="compositionally biased region" description="Low complexity" evidence="7">
    <location>
        <begin position="402"/>
        <end position="416"/>
    </location>
</feature>
<evidence type="ECO:0000256" key="3">
    <source>
        <dbReference type="ARBA" id="ARBA00022824"/>
    </source>
</evidence>
<keyword evidence="2 8" id="KW-0812">Transmembrane</keyword>
<protein>
    <recommendedName>
        <fullName evidence="11">Seipin</fullName>
    </recommendedName>
</protein>
<evidence type="ECO:0000313" key="9">
    <source>
        <dbReference type="EMBL" id="KAL1839386.1"/>
    </source>
</evidence>
<feature type="compositionally biased region" description="Basic and acidic residues" evidence="7">
    <location>
        <begin position="389"/>
        <end position="401"/>
    </location>
</feature>
<sequence>MTQSNPVDQARRNINSALGLVRHGRRRAGRAAHAVVSSKWVQRLVVGTTLLSIVGALLYVPAALGYLLLYYKFLPELETNVPVHLQYGAGPHPFGIAPLDGLVTRQPYDLTVSLTLPRSPPNLGRGNFMIALHLLSQTDPTASPKTYPPLPYHLPDRTPVTAPGPPPTANEPLKPSLEALHPTRLNLPSFLATHTVLYTTTRPALIPYVDPLADLASRLLFLPYHLFAAHPKTATVHLTVPMAEDLVFGGKVSSLSSKPQELLSRVPERVLLEVQAGQDLQVYDVSVKVVARLKGLRGVMYRWRATAFVLFTAVFWVAEMAVVGTMVMCVLGWDLGGLLAGAGKEESEEGDGGGEEDGNSDDDDNDWKRKKKRRRVESSSEEGQGSAWERGRLTTPTKRESTPPARWSSTSSSPTRPGKEGKLKKEEESEDTSSELYKVPPFESGGKGKGKPVSRKEEEKSQSNDVGAGTSYKGHGEGNARKRTVTVTPGSQEASE</sequence>
<dbReference type="EMBL" id="JAZGSY010000160">
    <property type="protein sequence ID" value="KAL1839386.1"/>
    <property type="molecule type" value="Genomic_DNA"/>
</dbReference>
<comment type="caution">
    <text evidence="9">The sequence shown here is derived from an EMBL/GenBank/DDBJ whole genome shotgun (WGS) entry which is preliminary data.</text>
</comment>
<evidence type="ECO:0000256" key="6">
    <source>
        <dbReference type="ARBA" id="ARBA00023136"/>
    </source>
</evidence>
<comment type="subcellular location">
    <subcellularLocation>
        <location evidence="1">Endoplasmic reticulum membrane</location>
        <topology evidence="1">Multi-pass membrane protein</topology>
    </subcellularLocation>
</comment>
<keyword evidence="4 8" id="KW-1133">Transmembrane helix</keyword>
<feature type="transmembrane region" description="Helical" evidence="8">
    <location>
        <begin position="307"/>
        <end position="333"/>
    </location>
</feature>
<organism evidence="9 10">
    <name type="scientific">Humicola insolens</name>
    <name type="common">Soft-rot fungus</name>
    <dbReference type="NCBI Taxonomy" id="85995"/>
    <lineage>
        <taxon>Eukaryota</taxon>
        <taxon>Fungi</taxon>
        <taxon>Dikarya</taxon>
        <taxon>Ascomycota</taxon>
        <taxon>Pezizomycotina</taxon>
        <taxon>Sordariomycetes</taxon>
        <taxon>Sordariomycetidae</taxon>
        <taxon>Sordariales</taxon>
        <taxon>Chaetomiaceae</taxon>
        <taxon>Mycothermus</taxon>
    </lineage>
</organism>